<evidence type="ECO:0000256" key="5">
    <source>
        <dbReference type="ARBA" id="ARBA00022741"/>
    </source>
</evidence>
<evidence type="ECO:0000256" key="8">
    <source>
        <dbReference type="ARBA" id="ARBA00023136"/>
    </source>
</evidence>
<evidence type="ECO:0000313" key="13">
    <source>
        <dbReference type="EMBL" id="GKT27779.1"/>
    </source>
</evidence>
<feature type="domain" description="ABC transmembrane type-1" evidence="12">
    <location>
        <begin position="132"/>
        <end position="417"/>
    </location>
</feature>
<keyword evidence="5" id="KW-0547">Nucleotide-binding</keyword>
<feature type="compositionally biased region" description="Basic and acidic residues" evidence="9">
    <location>
        <begin position="540"/>
        <end position="554"/>
    </location>
</feature>
<dbReference type="SMART" id="SM00382">
    <property type="entry name" value="AAA"/>
    <property type="match status" value="2"/>
</dbReference>
<organism evidence="13 14">
    <name type="scientific">Aduncisulcus paluster</name>
    <dbReference type="NCBI Taxonomy" id="2918883"/>
    <lineage>
        <taxon>Eukaryota</taxon>
        <taxon>Metamonada</taxon>
        <taxon>Carpediemonas-like organisms</taxon>
        <taxon>Aduncisulcus</taxon>
    </lineage>
</organism>
<comment type="caution">
    <text evidence="13">The sequence shown here is derived from an EMBL/GenBank/DDBJ whole genome shotgun (WGS) entry which is preliminary data.</text>
</comment>
<feature type="domain" description="ABC transporter" evidence="11">
    <location>
        <begin position="558"/>
        <end position="787"/>
    </location>
</feature>
<feature type="transmembrane region" description="Helical" evidence="10">
    <location>
        <begin position="354"/>
        <end position="379"/>
    </location>
</feature>
<keyword evidence="14" id="KW-1185">Reference proteome</keyword>
<feature type="transmembrane region" description="Helical" evidence="10">
    <location>
        <begin position="252"/>
        <end position="271"/>
    </location>
</feature>
<dbReference type="InterPro" id="IPR044746">
    <property type="entry name" value="ABCC_6TM_D1"/>
</dbReference>
<dbReference type="PROSITE" id="PS50929">
    <property type="entry name" value="ABC_TM1F"/>
    <property type="match status" value="2"/>
</dbReference>
<accession>A0ABQ5K5C1</accession>
<feature type="transmembrane region" description="Helical" evidence="10">
    <location>
        <begin position="131"/>
        <end position="155"/>
    </location>
</feature>
<feature type="transmembrane region" description="Helical" evidence="10">
    <location>
        <begin position="872"/>
        <end position="891"/>
    </location>
</feature>
<keyword evidence="7 10" id="KW-1133">Transmembrane helix</keyword>
<dbReference type="InterPro" id="IPR044726">
    <property type="entry name" value="ABCC_6TM_D2"/>
</dbReference>
<feature type="region of interest" description="Disordered" evidence="9">
    <location>
        <begin position="791"/>
        <end position="849"/>
    </location>
</feature>
<dbReference type="InterPro" id="IPR050173">
    <property type="entry name" value="ABC_transporter_C-like"/>
</dbReference>
<evidence type="ECO:0000256" key="3">
    <source>
        <dbReference type="ARBA" id="ARBA00022448"/>
    </source>
</evidence>
<dbReference type="Pfam" id="PF00664">
    <property type="entry name" value="ABC_membrane"/>
    <property type="match status" value="2"/>
</dbReference>
<keyword evidence="4 10" id="KW-0812">Transmembrane</keyword>
<gene>
    <name evidence="13" type="ORF">ADUPG1_000175</name>
</gene>
<feature type="transmembrane region" description="Helical" evidence="10">
    <location>
        <begin position="1135"/>
        <end position="1154"/>
    </location>
</feature>
<dbReference type="InterPro" id="IPR027417">
    <property type="entry name" value="P-loop_NTPase"/>
</dbReference>
<evidence type="ECO:0000259" key="11">
    <source>
        <dbReference type="PROSITE" id="PS50893"/>
    </source>
</evidence>
<feature type="compositionally biased region" description="Basic and acidic residues" evidence="9">
    <location>
        <begin position="810"/>
        <end position="820"/>
    </location>
</feature>
<dbReference type="CDD" id="cd03250">
    <property type="entry name" value="ABCC_MRP_domain1"/>
    <property type="match status" value="1"/>
</dbReference>
<protein>
    <submittedName>
        <fullName evidence="13">Multidrug resistance protein</fullName>
    </submittedName>
</protein>
<dbReference type="EMBL" id="BQXS01000053">
    <property type="protein sequence ID" value="GKT27779.1"/>
    <property type="molecule type" value="Genomic_DNA"/>
</dbReference>
<feature type="domain" description="ABC transporter" evidence="11">
    <location>
        <begin position="1299"/>
        <end position="1559"/>
    </location>
</feature>
<feature type="region of interest" description="Disordered" evidence="9">
    <location>
        <begin position="538"/>
        <end position="562"/>
    </location>
</feature>
<evidence type="ECO:0000256" key="10">
    <source>
        <dbReference type="SAM" id="Phobius"/>
    </source>
</evidence>
<keyword evidence="3" id="KW-0813">Transport</keyword>
<keyword evidence="8 10" id="KW-0472">Membrane</keyword>
<dbReference type="InterPro" id="IPR036640">
    <property type="entry name" value="ABC1_TM_sf"/>
</dbReference>
<dbReference type="InterPro" id="IPR003439">
    <property type="entry name" value="ABC_transporter-like_ATP-bd"/>
</dbReference>
<dbReference type="Gene3D" id="1.20.1560.10">
    <property type="entry name" value="ABC transporter type 1, transmembrane domain"/>
    <property type="match status" value="2"/>
</dbReference>
<evidence type="ECO:0000256" key="1">
    <source>
        <dbReference type="ARBA" id="ARBA00004141"/>
    </source>
</evidence>
<evidence type="ECO:0000256" key="4">
    <source>
        <dbReference type="ARBA" id="ARBA00022692"/>
    </source>
</evidence>
<dbReference type="PANTHER" id="PTHR24223:SF456">
    <property type="entry name" value="MULTIDRUG RESISTANCE-ASSOCIATED PROTEIN LETHAL(2)03659"/>
    <property type="match status" value="1"/>
</dbReference>
<evidence type="ECO:0000256" key="9">
    <source>
        <dbReference type="SAM" id="MobiDB-lite"/>
    </source>
</evidence>
<evidence type="ECO:0000313" key="14">
    <source>
        <dbReference type="Proteomes" id="UP001057375"/>
    </source>
</evidence>
<dbReference type="PROSITE" id="PS00211">
    <property type="entry name" value="ABC_TRANSPORTER_1"/>
    <property type="match status" value="2"/>
</dbReference>
<feature type="compositionally biased region" description="Acidic residues" evidence="9">
    <location>
        <begin position="797"/>
        <end position="809"/>
    </location>
</feature>
<feature type="transmembrane region" description="Helical" evidence="10">
    <location>
        <begin position="1017"/>
        <end position="1038"/>
    </location>
</feature>
<feature type="transmembrane region" description="Helical" evidence="10">
    <location>
        <begin position="990"/>
        <end position="1011"/>
    </location>
</feature>
<dbReference type="CDD" id="cd18579">
    <property type="entry name" value="ABC_6TM_ABCC_D1"/>
    <property type="match status" value="1"/>
</dbReference>
<feature type="compositionally biased region" description="Polar residues" evidence="9">
    <location>
        <begin position="8"/>
        <end position="18"/>
    </location>
</feature>
<feature type="region of interest" description="Disordered" evidence="9">
    <location>
        <begin position="1"/>
        <end position="41"/>
    </location>
</feature>
<evidence type="ECO:0000259" key="12">
    <source>
        <dbReference type="PROSITE" id="PS50929"/>
    </source>
</evidence>
<feature type="domain" description="ABC transmembrane type-1" evidence="12">
    <location>
        <begin position="881"/>
        <end position="1162"/>
    </location>
</feature>
<reference evidence="13" key="1">
    <citation type="submission" date="2022-03" db="EMBL/GenBank/DDBJ databases">
        <title>Draft genome sequence of Aduncisulcus paluster, a free-living microaerophilic Fornicata.</title>
        <authorList>
            <person name="Yuyama I."/>
            <person name="Kume K."/>
            <person name="Tamura T."/>
            <person name="Inagaki Y."/>
            <person name="Hashimoto T."/>
        </authorList>
    </citation>
    <scope>NUCLEOTIDE SEQUENCE</scope>
    <source>
        <strain evidence="13">NY0171</strain>
    </source>
</reference>
<feature type="transmembrane region" description="Helical" evidence="10">
    <location>
        <begin position="277"/>
        <end position="294"/>
    </location>
</feature>
<dbReference type="Proteomes" id="UP001057375">
    <property type="component" value="Unassembled WGS sequence"/>
</dbReference>
<evidence type="ECO:0000256" key="7">
    <source>
        <dbReference type="ARBA" id="ARBA00022989"/>
    </source>
</evidence>
<dbReference type="SUPFAM" id="SSF90123">
    <property type="entry name" value="ABC transporter transmembrane region"/>
    <property type="match status" value="2"/>
</dbReference>
<dbReference type="SUPFAM" id="SSF52540">
    <property type="entry name" value="P-loop containing nucleoside triphosphate hydrolases"/>
    <property type="match status" value="2"/>
</dbReference>
<dbReference type="Pfam" id="PF00005">
    <property type="entry name" value="ABC_tran"/>
    <property type="match status" value="2"/>
</dbReference>
<dbReference type="CDD" id="cd18580">
    <property type="entry name" value="ABC_6TM_ABCC_D2"/>
    <property type="match status" value="1"/>
</dbReference>
<name>A0ABQ5K5C1_9EUKA</name>
<dbReference type="InterPro" id="IPR017871">
    <property type="entry name" value="ABC_transporter-like_CS"/>
</dbReference>
<dbReference type="CDD" id="cd03244">
    <property type="entry name" value="ABCC_MRP_domain2"/>
    <property type="match status" value="1"/>
</dbReference>
<dbReference type="PROSITE" id="PS50893">
    <property type="entry name" value="ABC_TRANSPORTER_2"/>
    <property type="match status" value="2"/>
</dbReference>
<dbReference type="PANTHER" id="PTHR24223">
    <property type="entry name" value="ATP-BINDING CASSETTE SUB-FAMILY C"/>
    <property type="match status" value="1"/>
</dbReference>
<dbReference type="Gene3D" id="3.40.50.300">
    <property type="entry name" value="P-loop containing nucleotide triphosphate hydrolases"/>
    <property type="match status" value="2"/>
</dbReference>
<keyword evidence="6" id="KW-0067">ATP-binding</keyword>
<dbReference type="InterPro" id="IPR011527">
    <property type="entry name" value="ABC1_TM_dom"/>
</dbReference>
<dbReference type="InterPro" id="IPR003593">
    <property type="entry name" value="AAA+_ATPase"/>
</dbReference>
<comment type="similarity">
    <text evidence="2">Belongs to the ABC transporter superfamily. ABCC family. Conjugate transporter (TC 3.A.1.208) subfamily.</text>
</comment>
<sequence length="1582" mass="176215">MRTKKGESMSSEQMTPTRSPAVISDDLENDKPVINASNENQDSLRKLETNSNFFGRYSFSFLTPLLKKAKKDDFISLDDLPDVCNYYEAGYNGEKADNIVLQEKQKMIEKDDGREIPSLFKCMLKLSKGRIIGSLIFFIFFVVLSFVPAILLQYILAFIDDIASDSPQKPLWHGFIYAGIYFLNSILFTFCQGAMGYLLAGFSQQVSAGLSEMIYRKLLRINESSKSLVSAGKTIQILVGDTNNVSTILRGLNATLGVIPILVVGLTLLVIEVGWPSLVGVGVFLFVIPFQGIASGKYRNAMFGALKASDSRVRQTNEIITGMKTVKMNAYEGVMWRRIAKSRQKEISNLRTLAYIRAFLTFFFNGTQLIMLFFTLLMINLIGEELTPTLAYQTIAFFGAIRDPLIQLPWLTVNYQTFKVSASRIMAFLMLPEREKRAHVPQTDAVETVADKPHREWALKVDGPVSFHRSVTLSHELAVLLYSQQSKLNRKQKREMKKKFKAQWTTAMEGKSKAEVVPFALWYKSTLENATIDKSPYGKMKREEEKRLSDRKAAVSDAGDEPVPDVRSDLFGCVLHDIDLTLYRGSLTGIVGKVGCGKSSILLALMGELNAVHHHQETHVSPVLVSGSVCYCAQTPFILNATLRDNILFGKEYDKKRYNQVIKKCCLLPDIKQLKHGDMTEIGERGFTLSGGQKARVSLARAVYSDSEIYLLDDPLSAVDAYVGKKLVRDVICGLLKDKTVILVTHQVQFISKCDHILAMKDGRIVANGTLSEISAQGIDLEGAIDVLSEEDGLRGEEEEEEEEEEKDDEKERGADKSRGEEEEEEIIATKQGPDASSTQKRKEKKKPVPSSNLIKAEIHKKGAVKFAVFKFFFQSVGSGTLFFMGLFFVIQTVLERLVDVWIAQWSAGKLTVFGITFNPLLVYGVLAALAMGSSYGASILLQLMCNKASEIILMRMTSNVLKAPMHFFETTTVGQITNRFTKDIGGMDMLMPSALGALVLCASGIIGIVILQCIAVPPLVLVYVCIFIFYFVLLNLYRPGVREMKRCEAISKSPMLSKLTESIDGLLTIRAYGHGNRFEKENVKLINANTRAAWPNRIAANWVSFRLGIIASFLQLFLVAFVVILSYYNIMVTFVGMALSYSFNFVGLMAYFLQNVAKLEAEGAGLERIREYVMECDRESVMVYRESTHGRDDLIQDHSTKNVVKDVSLHVKEDAQREIELTGSSDSEGVFGEGKDGKKGVISTEMVVPDLEEVGHYGESTEKRGRDIVSVIREETFIQRYTSCIPSPSSHWPISGEMVVSNLHMRYRPKLPLVLNGVSFHLKPGEKLGICGRTGSGKSSLISCLLRIVEPEVGSVTIDGIDLSRLSLHDARSSMSVIPQEGFLFSGTLRENLHPISPGASDDGGHKISVDPSLYCKRVMDKPTPSDAQLWSVLEKVCLKDFVEADEDKLDMKIADNGSNLSQGQRQLVCLARSLLANAKVLLLDEATASLDNESDTAIQKVLREEFAHCTLLTVAHRLHTVIDYDRVMVLGDGRVLEIGIPHELLESDESEFAFLVKETGKENEEFLRKKAKEVFDASSK</sequence>
<feature type="transmembrane region" description="Helical" evidence="10">
    <location>
        <begin position="922"/>
        <end position="946"/>
    </location>
</feature>
<feature type="transmembrane region" description="Helical" evidence="10">
    <location>
        <begin position="175"/>
        <end position="200"/>
    </location>
</feature>
<comment type="subcellular location">
    <subcellularLocation>
        <location evidence="1">Membrane</location>
        <topology evidence="1">Multi-pass membrane protein</topology>
    </subcellularLocation>
</comment>
<proteinExistence type="inferred from homology"/>
<feature type="transmembrane region" description="Helical" evidence="10">
    <location>
        <begin position="1108"/>
        <end position="1129"/>
    </location>
</feature>
<evidence type="ECO:0000256" key="6">
    <source>
        <dbReference type="ARBA" id="ARBA00022840"/>
    </source>
</evidence>
<evidence type="ECO:0000256" key="2">
    <source>
        <dbReference type="ARBA" id="ARBA00009726"/>
    </source>
</evidence>